<dbReference type="EMBL" id="CP136051">
    <property type="protein sequence ID" value="WOK08938.1"/>
    <property type="molecule type" value="Genomic_DNA"/>
</dbReference>
<proteinExistence type="predicted"/>
<reference evidence="1 2" key="1">
    <citation type="journal article" date="2023" name="Microbiol. Resour. Announc.">
        <title>Complete Genome Sequence of Imperialibacter roseus strain P4T.</title>
        <authorList>
            <person name="Tizabi D.R."/>
            <person name="Bachvaroff T."/>
            <person name="Hill R.T."/>
        </authorList>
    </citation>
    <scope>NUCLEOTIDE SEQUENCE [LARGE SCALE GENOMIC DNA]</scope>
    <source>
        <strain evidence="1 2">P4T</strain>
    </source>
</reference>
<accession>A0ABZ0IV62</accession>
<evidence type="ECO:0000313" key="2">
    <source>
        <dbReference type="Proteomes" id="UP001302349"/>
    </source>
</evidence>
<name>A0ABZ0IV62_9BACT</name>
<sequence>MFSYDARVLSAALSAIIESSVSDDAWRWLQEKAADISSSETGSALNVAFAAIPRKIGKNHLSLSEGAVTNIQQIRPGFQITNWSIDRLCRVWVLIQVPASSKTNYTVRIQNLFLAAEMNELVALYSALPVVAYPEAWKAQCAEGIRSNIGDVLEAIMCNNPYPSEQLDEAAWNQLVLKAIFTEKPLHLIIGLDDRANLELANTLSDFAHERWAAHRIVPPMLWRCVGPFINEKTIGDMERLVLSVDSTEREAAALACSVSQFPAAAELLDRNKQLNALVKSGDISWESIAKKTELV</sequence>
<dbReference type="Proteomes" id="UP001302349">
    <property type="component" value="Chromosome"/>
</dbReference>
<gene>
    <name evidence="1" type="ORF">RT717_09850</name>
</gene>
<keyword evidence="2" id="KW-1185">Reference proteome</keyword>
<organism evidence="1 2">
    <name type="scientific">Imperialibacter roseus</name>
    <dbReference type="NCBI Taxonomy" id="1324217"/>
    <lineage>
        <taxon>Bacteria</taxon>
        <taxon>Pseudomonadati</taxon>
        <taxon>Bacteroidota</taxon>
        <taxon>Cytophagia</taxon>
        <taxon>Cytophagales</taxon>
        <taxon>Flammeovirgaceae</taxon>
        <taxon>Imperialibacter</taxon>
    </lineage>
</organism>
<dbReference type="RefSeq" id="WP_317491567.1">
    <property type="nucleotide sequence ID" value="NZ_CP136051.1"/>
</dbReference>
<evidence type="ECO:0000313" key="1">
    <source>
        <dbReference type="EMBL" id="WOK08938.1"/>
    </source>
</evidence>
<dbReference type="InterPro" id="IPR047715">
    <property type="entry name" value="EboA_dom"/>
</dbReference>
<dbReference type="NCBIfam" id="NF035938">
    <property type="entry name" value="EboA_domain"/>
    <property type="match status" value="1"/>
</dbReference>
<protein>
    <submittedName>
        <fullName evidence="1">EboA domain-containing protein</fullName>
    </submittedName>
</protein>